<dbReference type="STRING" id="49451.A0A314KKB9"/>
<proteinExistence type="predicted"/>
<evidence type="ECO:0000313" key="2">
    <source>
        <dbReference type="EMBL" id="OIT29851.1"/>
    </source>
</evidence>
<evidence type="ECO:0000256" key="1">
    <source>
        <dbReference type="SAM" id="MobiDB-lite"/>
    </source>
</evidence>
<dbReference type="GO" id="GO:0032784">
    <property type="term" value="P:regulation of DNA-templated transcription elongation"/>
    <property type="evidence" value="ECO:0007669"/>
    <property type="project" value="InterPro"/>
</dbReference>
<dbReference type="PANTHER" id="PTHR11125">
    <property type="entry name" value="SUPPRESSOR OF TY 5"/>
    <property type="match status" value="1"/>
</dbReference>
<protein>
    <submittedName>
        <fullName evidence="2">Protein rna-directed dna methylation 3</fullName>
    </submittedName>
</protein>
<evidence type="ECO:0000313" key="3">
    <source>
        <dbReference type="Proteomes" id="UP000187609"/>
    </source>
</evidence>
<sequence length="181" mass="20399">MRIINDFKVGQKGGDKGEGSSSSSRENNFEVDDLIFFGRNDLDTSIGKEKDDIFKIMKDGSERAVVASIQLRELKRASFDRKLFTVKDQLTNTISVGDMVRVLDGPLKPSVDKDGMFSIGQSLRIQVEPLKGYLCRVLAIRRFDVTVKLDSQQKILTDYLPRPLHNNILHVAQISVSRLND</sequence>
<dbReference type="Gramene" id="OIT29851">
    <property type="protein sequence ID" value="OIT29851"/>
    <property type="gene ID" value="A4A49_18068"/>
</dbReference>
<dbReference type="InterPro" id="IPR039659">
    <property type="entry name" value="SPT5"/>
</dbReference>
<dbReference type="InterPro" id="IPR014722">
    <property type="entry name" value="Rib_uL2_dom2"/>
</dbReference>
<comment type="caution">
    <text evidence="2">The sequence shown here is derived from an EMBL/GenBank/DDBJ whole genome shotgun (WGS) entry which is preliminary data.</text>
</comment>
<dbReference type="KEGG" id="nau:109210802"/>
<organism evidence="2 3">
    <name type="scientific">Nicotiana attenuata</name>
    <name type="common">Coyote tobacco</name>
    <dbReference type="NCBI Taxonomy" id="49451"/>
    <lineage>
        <taxon>Eukaryota</taxon>
        <taxon>Viridiplantae</taxon>
        <taxon>Streptophyta</taxon>
        <taxon>Embryophyta</taxon>
        <taxon>Tracheophyta</taxon>
        <taxon>Spermatophyta</taxon>
        <taxon>Magnoliopsida</taxon>
        <taxon>eudicotyledons</taxon>
        <taxon>Gunneridae</taxon>
        <taxon>Pentapetalae</taxon>
        <taxon>asterids</taxon>
        <taxon>lamiids</taxon>
        <taxon>Solanales</taxon>
        <taxon>Solanaceae</taxon>
        <taxon>Nicotianoideae</taxon>
        <taxon>Nicotianeae</taxon>
        <taxon>Nicotiana</taxon>
    </lineage>
</organism>
<keyword evidence="3" id="KW-1185">Reference proteome</keyword>
<dbReference type="GeneID" id="109210802"/>
<dbReference type="GO" id="GO:0006357">
    <property type="term" value="P:regulation of transcription by RNA polymerase II"/>
    <property type="evidence" value="ECO:0007669"/>
    <property type="project" value="InterPro"/>
</dbReference>
<gene>
    <name evidence="2" type="primary">RDM3_1</name>
    <name evidence="2" type="ORF">A4A49_18068</name>
</gene>
<dbReference type="Gene3D" id="2.30.30.30">
    <property type="match status" value="1"/>
</dbReference>
<dbReference type="GO" id="GO:0032044">
    <property type="term" value="C:DSIF complex"/>
    <property type="evidence" value="ECO:0007669"/>
    <property type="project" value="TreeGrafter"/>
</dbReference>
<dbReference type="OrthoDB" id="28901at2759"/>
<feature type="region of interest" description="Disordered" evidence="1">
    <location>
        <begin position="1"/>
        <end position="26"/>
    </location>
</feature>
<dbReference type="GO" id="GO:0006368">
    <property type="term" value="P:transcription elongation by RNA polymerase II"/>
    <property type="evidence" value="ECO:0007669"/>
    <property type="project" value="TreeGrafter"/>
</dbReference>
<dbReference type="EMBL" id="MJEQ01001669">
    <property type="protein sequence ID" value="OIT29851.1"/>
    <property type="molecule type" value="Genomic_DNA"/>
</dbReference>
<accession>A0A314KKB9</accession>
<dbReference type="GO" id="GO:0003729">
    <property type="term" value="F:mRNA binding"/>
    <property type="evidence" value="ECO:0007669"/>
    <property type="project" value="TreeGrafter"/>
</dbReference>
<dbReference type="Proteomes" id="UP000187609">
    <property type="component" value="Unassembled WGS sequence"/>
</dbReference>
<reference evidence="2" key="1">
    <citation type="submission" date="2016-11" db="EMBL/GenBank/DDBJ databases">
        <title>The genome of Nicotiana attenuata.</title>
        <authorList>
            <person name="Xu S."/>
            <person name="Brockmoeller T."/>
            <person name="Gaquerel E."/>
            <person name="Navarro A."/>
            <person name="Kuhl H."/>
            <person name="Gase K."/>
            <person name="Ling Z."/>
            <person name="Zhou W."/>
            <person name="Kreitzer C."/>
            <person name="Stanke M."/>
            <person name="Tang H."/>
            <person name="Lyons E."/>
            <person name="Pandey P."/>
            <person name="Pandey S.P."/>
            <person name="Timmermann B."/>
            <person name="Baldwin I.T."/>
        </authorList>
    </citation>
    <scope>NUCLEOTIDE SEQUENCE [LARGE SCALE GENOMIC DNA]</scope>
    <source>
        <strain evidence="2">UT</strain>
    </source>
</reference>
<dbReference type="AlphaFoldDB" id="A0A314KKB9"/>
<name>A0A314KKB9_NICAT</name>
<dbReference type="PANTHER" id="PTHR11125:SF8">
    <property type="entry name" value="PROTEIN RNA-DIRECTED DNA METHYLATION 3"/>
    <property type="match status" value="1"/>
</dbReference>